<dbReference type="CDD" id="cd00565">
    <property type="entry name" value="Ubl_ThiS"/>
    <property type="match status" value="1"/>
</dbReference>
<dbReference type="PANTHER" id="PTHR34472:SF1">
    <property type="entry name" value="SULFUR CARRIER PROTEIN THIS"/>
    <property type="match status" value="1"/>
</dbReference>
<dbReference type="AlphaFoldDB" id="A0A840V6W3"/>
<dbReference type="InterPro" id="IPR010035">
    <property type="entry name" value="Thi_S"/>
</dbReference>
<dbReference type="InterPro" id="IPR003749">
    <property type="entry name" value="ThiS/MoaD-like"/>
</dbReference>
<dbReference type="Proteomes" id="UP000557717">
    <property type="component" value="Unassembled WGS sequence"/>
</dbReference>
<reference evidence="1 2" key="1">
    <citation type="submission" date="2020-08" db="EMBL/GenBank/DDBJ databases">
        <title>Genomic Encyclopedia of Type Strains, Phase IV (KMG-IV): sequencing the most valuable type-strain genomes for metagenomic binning, comparative biology and taxonomic classification.</title>
        <authorList>
            <person name="Goeker M."/>
        </authorList>
    </citation>
    <scope>NUCLEOTIDE SEQUENCE [LARGE SCALE GENOMIC DNA]</scope>
    <source>
        <strain evidence="1 2">YC6886</strain>
    </source>
</reference>
<organism evidence="1 2">
    <name type="scientific">Haloferula luteola</name>
    <dbReference type="NCBI Taxonomy" id="595692"/>
    <lineage>
        <taxon>Bacteria</taxon>
        <taxon>Pseudomonadati</taxon>
        <taxon>Verrucomicrobiota</taxon>
        <taxon>Verrucomicrobiia</taxon>
        <taxon>Verrucomicrobiales</taxon>
        <taxon>Verrucomicrobiaceae</taxon>
        <taxon>Haloferula</taxon>
    </lineage>
</organism>
<name>A0A840V6W3_9BACT</name>
<dbReference type="InterPro" id="IPR016155">
    <property type="entry name" value="Mopterin_synth/thiamin_S_b"/>
</dbReference>
<proteinExistence type="predicted"/>
<dbReference type="PANTHER" id="PTHR34472">
    <property type="entry name" value="SULFUR CARRIER PROTEIN THIS"/>
    <property type="match status" value="1"/>
</dbReference>
<dbReference type="RefSeq" id="WP_184021985.1">
    <property type="nucleotide sequence ID" value="NZ_JACHFD010000033.1"/>
</dbReference>
<dbReference type="Pfam" id="PF02597">
    <property type="entry name" value="ThiS"/>
    <property type="match status" value="1"/>
</dbReference>
<protein>
    <submittedName>
        <fullName evidence="1">Sulfur carrier protein</fullName>
    </submittedName>
</protein>
<accession>A0A840V6W3</accession>
<dbReference type="SUPFAM" id="SSF54285">
    <property type="entry name" value="MoaD/ThiS"/>
    <property type="match status" value="1"/>
</dbReference>
<evidence type="ECO:0000313" key="1">
    <source>
        <dbReference type="EMBL" id="MBB5353712.1"/>
    </source>
</evidence>
<comment type="caution">
    <text evidence="1">The sequence shown here is derived from an EMBL/GenBank/DDBJ whole genome shotgun (WGS) entry which is preliminary data.</text>
</comment>
<gene>
    <name evidence="1" type="ORF">HNR46_003973</name>
</gene>
<dbReference type="NCBIfam" id="TIGR01683">
    <property type="entry name" value="thiS"/>
    <property type="match status" value="1"/>
</dbReference>
<sequence length="67" mass="7012">MTITLNGEAKELPGSEMPLPELLEHLGLGGKPVVIELDREALPPGDHAKRQVTDGSVIEIVMIAAGG</sequence>
<dbReference type="EMBL" id="JACHFD010000033">
    <property type="protein sequence ID" value="MBB5353712.1"/>
    <property type="molecule type" value="Genomic_DNA"/>
</dbReference>
<evidence type="ECO:0000313" key="2">
    <source>
        <dbReference type="Proteomes" id="UP000557717"/>
    </source>
</evidence>
<keyword evidence="2" id="KW-1185">Reference proteome</keyword>
<dbReference type="Gene3D" id="3.10.20.30">
    <property type="match status" value="1"/>
</dbReference>
<dbReference type="InterPro" id="IPR012675">
    <property type="entry name" value="Beta-grasp_dom_sf"/>
</dbReference>